<organism evidence="1 2">
    <name type="scientific">Ruthenibacterium intestinale</name>
    <dbReference type="NCBI Taxonomy" id="3133163"/>
    <lineage>
        <taxon>Bacteria</taxon>
        <taxon>Bacillati</taxon>
        <taxon>Bacillota</taxon>
        <taxon>Clostridia</taxon>
        <taxon>Eubacteriales</taxon>
        <taxon>Oscillospiraceae</taxon>
        <taxon>Ruthenibacterium</taxon>
    </lineage>
</organism>
<evidence type="ECO:0000313" key="2">
    <source>
        <dbReference type="Proteomes" id="UP001477672"/>
    </source>
</evidence>
<accession>A0ABV1GBD2</accession>
<dbReference type="EMBL" id="JBBMFA010000001">
    <property type="protein sequence ID" value="MEQ2518833.1"/>
    <property type="molecule type" value="Genomic_DNA"/>
</dbReference>
<reference evidence="1 2" key="1">
    <citation type="submission" date="2024-03" db="EMBL/GenBank/DDBJ databases">
        <title>Human intestinal bacterial collection.</title>
        <authorList>
            <person name="Pauvert C."/>
            <person name="Hitch T.C.A."/>
            <person name="Clavel T."/>
        </authorList>
    </citation>
    <scope>NUCLEOTIDE SEQUENCE [LARGE SCALE GENOMIC DNA]</scope>
    <source>
        <strain evidence="1 2">CLA-JM-H11</strain>
    </source>
</reference>
<proteinExistence type="predicted"/>
<dbReference type="Proteomes" id="UP001477672">
    <property type="component" value="Unassembled WGS sequence"/>
</dbReference>
<gene>
    <name evidence="1" type="ORF">WMO24_00010</name>
</gene>
<protein>
    <submittedName>
        <fullName evidence="1">Uncharacterized protein</fullName>
    </submittedName>
</protein>
<evidence type="ECO:0000313" key="1">
    <source>
        <dbReference type="EMBL" id="MEQ2518833.1"/>
    </source>
</evidence>
<name>A0ABV1GBD2_9FIRM</name>
<comment type="caution">
    <text evidence="1">The sequence shown here is derived from an EMBL/GenBank/DDBJ whole genome shotgun (WGS) entry which is preliminary data.</text>
</comment>
<sequence>MIRSEMLQKQMAHGHRAAFGRGRRAEYGSGCALVWGNRVSV</sequence>
<keyword evidence="2" id="KW-1185">Reference proteome</keyword>
<dbReference type="RefSeq" id="WP_349213946.1">
    <property type="nucleotide sequence ID" value="NZ_JBBMFA010000001.1"/>
</dbReference>